<name>A0A9W5XJA7_9ACTN</name>
<keyword evidence="2" id="KW-1185">Reference proteome</keyword>
<reference evidence="1" key="1">
    <citation type="submission" date="2021-01" db="EMBL/GenBank/DDBJ databases">
        <title>Whole genome shotgun sequence of Verrucosispora sediminis NBRC 107745.</title>
        <authorList>
            <person name="Komaki H."/>
            <person name="Tamura T."/>
        </authorList>
    </citation>
    <scope>NUCLEOTIDE SEQUENCE</scope>
    <source>
        <strain evidence="1">NBRC 107745</strain>
    </source>
</reference>
<sequence length="361" mass="38485">MAIGAWFATEFDEPIPARELPATFISGGDPEVLLADQVARGVAIVGRVQGGSGAVVLKVRTDGRPVRVRVDLHIDGASQTAWSRAAAPARGMRELPRLVMVRAQGADRAAAVISRQRGRLRMVEAHAWVEFDLWADEVGDDGLLIIEVVDGTLPSWASTALSPLAAIGVRINQVEIVAIDAAEQRGDATRLAGAAAQLAGLVSAGGLVGARGRGQGHPRSRFIVVNAADPTVRCRLRIAAATAPPAAVRQPSQKWLRRQQGQTVLKAFRVAQRGAGYALFEASPFTRPPHPDRLVVRGVHLVDGTECRVSATPQGEETLDVVVERTAPGPVLVGLAEHDNPAVRRRVAETVCQLVELECHR</sequence>
<accession>A0A9W5XJA7</accession>
<dbReference type="RefSeq" id="WP_093406039.1">
    <property type="nucleotide sequence ID" value="NZ_BOPD01000011.1"/>
</dbReference>
<dbReference type="Proteomes" id="UP000607311">
    <property type="component" value="Unassembled WGS sequence"/>
</dbReference>
<dbReference type="EMBL" id="BOPD01000011">
    <property type="protein sequence ID" value="GIJ32734.1"/>
    <property type="molecule type" value="Genomic_DNA"/>
</dbReference>
<evidence type="ECO:0000313" key="2">
    <source>
        <dbReference type="Proteomes" id="UP000607311"/>
    </source>
</evidence>
<protein>
    <submittedName>
        <fullName evidence="1">Uncharacterized protein</fullName>
    </submittedName>
</protein>
<comment type="caution">
    <text evidence="1">The sequence shown here is derived from an EMBL/GenBank/DDBJ whole genome shotgun (WGS) entry which is preliminary data.</text>
</comment>
<evidence type="ECO:0000313" key="1">
    <source>
        <dbReference type="EMBL" id="GIJ32734.1"/>
    </source>
</evidence>
<dbReference type="OrthoDB" id="3288664at2"/>
<dbReference type="AlphaFoldDB" id="A0A9W5XJA7"/>
<gene>
    <name evidence="1" type="ORF">Vse01_18820</name>
</gene>
<organism evidence="1 2">
    <name type="scientific">Micromonospora sediminimaris</name>
    <dbReference type="NCBI Taxonomy" id="547162"/>
    <lineage>
        <taxon>Bacteria</taxon>
        <taxon>Bacillati</taxon>
        <taxon>Actinomycetota</taxon>
        <taxon>Actinomycetes</taxon>
        <taxon>Micromonosporales</taxon>
        <taxon>Micromonosporaceae</taxon>
        <taxon>Micromonospora</taxon>
    </lineage>
</organism>
<proteinExistence type="predicted"/>